<feature type="transmembrane region" description="Helical" evidence="1">
    <location>
        <begin position="97"/>
        <end position="117"/>
    </location>
</feature>
<keyword evidence="1" id="KW-0812">Transmembrane</keyword>
<feature type="transmembrane region" description="Helical" evidence="1">
    <location>
        <begin position="22"/>
        <end position="41"/>
    </location>
</feature>
<accession>A0ABW1ZCD5</accession>
<reference evidence="3" key="1">
    <citation type="journal article" date="2019" name="Int. J. Syst. Evol. Microbiol.">
        <title>The Global Catalogue of Microorganisms (GCM) 10K type strain sequencing project: providing services to taxonomists for standard genome sequencing and annotation.</title>
        <authorList>
            <consortium name="The Broad Institute Genomics Platform"/>
            <consortium name="The Broad Institute Genome Sequencing Center for Infectious Disease"/>
            <person name="Wu L."/>
            <person name="Ma J."/>
        </authorList>
    </citation>
    <scope>NUCLEOTIDE SEQUENCE [LARGE SCALE GENOMIC DNA]</scope>
    <source>
        <strain evidence="3">CGMCC 1.16026</strain>
    </source>
</reference>
<dbReference type="EMBL" id="JBHSWI010000001">
    <property type="protein sequence ID" value="MFC6646804.1"/>
    <property type="molecule type" value="Genomic_DNA"/>
</dbReference>
<proteinExistence type="predicted"/>
<keyword evidence="1" id="KW-0472">Membrane</keyword>
<evidence type="ECO:0000313" key="3">
    <source>
        <dbReference type="Proteomes" id="UP001596391"/>
    </source>
</evidence>
<comment type="caution">
    <text evidence="2">The sequence shown here is derived from an EMBL/GenBank/DDBJ whole genome shotgun (WGS) entry which is preliminary data.</text>
</comment>
<evidence type="ECO:0000313" key="2">
    <source>
        <dbReference type="EMBL" id="MFC6646804.1"/>
    </source>
</evidence>
<protein>
    <submittedName>
        <fullName evidence="2">Uncharacterized protein</fullName>
    </submittedName>
</protein>
<organism evidence="2 3">
    <name type="scientific">Granulicella cerasi</name>
    <dbReference type="NCBI Taxonomy" id="741063"/>
    <lineage>
        <taxon>Bacteria</taxon>
        <taxon>Pseudomonadati</taxon>
        <taxon>Acidobacteriota</taxon>
        <taxon>Terriglobia</taxon>
        <taxon>Terriglobales</taxon>
        <taxon>Acidobacteriaceae</taxon>
        <taxon>Granulicella</taxon>
    </lineage>
</organism>
<keyword evidence="1" id="KW-1133">Transmembrane helix</keyword>
<dbReference type="Proteomes" id="UP001596391">
    <property type="component" value="Unassembled WGS sequence"/>
</dbReference>
<evidence type="ECO:0000256" key="1">
    <source>
        <dbReference type="SAM" id="Phobius"/>
    </source>
</evidence>
<keyword evidence="3" id="KW-1185">Reference proteome</keyword>
<feature type="transmembrane region" description="Helical" evidence="1">
    <location>
        <begin position="174"/>
        <end position="193"/>
    </location>
</feature>
<dbReference type="RefSeq" id="WP_263370448.1">
    <property type="nucleotide sequence ID" value="NZ_JAGSYD010000001.1"/>
</dbReference>
<feature type="transmembrane region" description="Helical" evidence="1">
    <location>
        <begin position="61"/>
        <end position="77"/>
    </location>
</feature>
<gene>
    <name evidence="2" type="ORF">ACFQBQ_14660</name>
</gene>
<feature type="transmembrane region" description="Helical" evidence="1">
    <location>
        <begin position="149"/>
        <end position="168"/>
    </location>
</feature>
<sequence>MNDFYRALGDIRNIRRQMAETTAFRGYGPLTLSATAGFALIGGGAQSHFIPDTTHHPSRYITLWSAVAFCSLLLMAISTKTRTRRHHSGLEQEMIRLAAEQFLPALIAGIALTLVLARCVPGSAWMLPGLWQILYALGVFSSCRFLPRALFAAGAWFLTTGLLCLSLADARALAPWTMTVSFTLGQLLIALILRITTAETTDQDA</sequence>
<name>A0ABW1ZCD5_9BACT</name>